<dbReference type="InterPro" id="IPR001995">
    <property type="entry name" value="Peptidase_A2_cat"/>
</dbReference>
<evidence type="ECO:0000259" key="2">
    <source>
        <dbReference type="PROSITE" id="PS50175"/>
    </source>
</evidence>
<keyword evidence="1" id="KW-0378">Hydrolase</keyword>
<dbReference type="PROSITE" id="PS50175">
    <property type="entry name" value="ASP_PROT_RETROV"/>
    <property type="match status" value="1"/>
</dbReference>
<evidence type="ECO:0000313" key="3">
    <source>
        <dbReference type="EMBL" id="CAA9530789.1"/>
    </source>
</evidence>
<gene>
    <name evidence="3" type="ORF">AVDCRST_MAG91-2934</name>
</gene>
<accession>A0A6J4TUI7</accession>
<sequence length="319" mass="34081">MPVLPLLAVLAIASAQTNGGAPPIDGTRISRPPVIQPATIDDTLEVTGDSIDARVVDTRMTVGVLVNGQGPFRFLVDSGADRSVVGSGVAERLRLPHGRTVTLHGVAGRSIVGTVKLARLAVGRNELRDFLVPALPERHLGAQGLLGIDALAEQRVMLDFDQKTITVGDAVRPLRAASASDEIIVTARRRNGQLILTQAEAGRQRIAAVIDTGAQVTIGNRALYDALFRNRRKPPVTTPTTLISVTGESVAADMVTLPQVRIGGLVLQDVTLAFAEVPPFALFGLADRPAVLLGTDVLGAFRRVTLDFRKRKVRFLLRR</sequence>
<dbReference type="InterPro" id="IPR034122">
    <property type="entry name" value="Retropepsin-like_bacterial"/>
</dbReference>
<dbReference type="GO" id="GO:0006508">
    <property type="term" value="P:proteolysis"/>
    <property type="evidence" value="ECO:0007669"/>
    <property type="project" value="InterPro"/>
</dbReference>
<dbReference type="PROSITE" id="PS00141">
    <property type="entry name" value="ASP_PROTEASE"/>
    <property type="match status" value="1"/>
</dbReference>
<dbReference type="InterPro" id="IPR021109">
    <property type="entry name" value="Peptidase_aspartic_dom_sf"/>
</dbReference>
<dbReference type="Gene3D" id="2.40.70.10">
    <property type="entry name" value="Acid Proteases"/>
    <property type="match status" value="2"/>
</dbReference>
<feature type="domain" description="Peptidase A2" evidence="2">
    <location>
        <begin position="72"/>
        <end position="108"/>
    </location>
</feature>
<dbReference type="CDD" id="cd05483">
    <property type="entry name" value="retropepsin_like_bacteria"/>
    <property type="match status" value="1"/>
</dbReference>
<dbReference type="InterPro" id="IPR001969">
    <property type="entry name" value="Aspartic_peptidase_AS"/>
</dbReference>
<proteinExistence type="predicted"/>
<name>A0A6J4TUI7_9SPHN</name>
<dbReference type="Pfam" id="PF13650">
    <property type="entry name" value="Asp_protease_2"/>
    <property type="match status" value="1"/>
</dbReference>
<organism evidence="3">
    <name type="scientific">uncultured Sphingomonadaceae bacterium</name>
    <dbReference type="NCBI Taxonomy" id="169976"/>
    <lineage>
        <taxon>Bacteria</taxon>
        <taxon>Pseudomonadati</taxon>
        <taxon>Pseudomonadota</taxon>
        <taxon>Alphaproteobacteria</taxon>
        <taxon>Sphingomonadales</taxon>
        <taxon>Sphingomonadaceae</taxon>
        <taxon>environmental samples</taxon>
    </lineage>
</organism>
<dbReference type="AlphaFoldDB" id="A0A6J4TUI7"/>
<protein>
    <recommendedName>
        <fullName evidence="2">Peptidase A2 domain-containing protein</fullName>
    </recommendedName>
</protein>
<dbReference type="EMBL" id="CADCVX010000515">
    <property type="protein sequence ID" value="CAA9530789.1"/>
    <property type="molecule type" value="Genomic_DNA"/>
</dbReference>
<dbReference type="GO" id="GO:0004190">
    <property type="term" value="F:aspartic-type endopeptidase activity"/>
    <property type="evidence" value="ECO:0007669"/>
    <property type="project" value="InterPro"/>
</dbReference>
<dbReference type="SUPFAM" id="SSF50630">
    <property type="entry name" value="Acid proteases"/>
    <property type="match status" value="2"/>
</dbReference>
<evidence type="ECO:0000256" key="1">
    <source>
        <dbReference type="ARBA" id="ARBA00022801"/>
    </source>
</evidence>
<reference evidence="3" key="1">
    <citation type="submission" date="2020-02" db="EMBL/GenBank/DDBJ databases">
        <authorList>
            <person name="Meier V. D."/>
        </authorList>
    </citation>
    <scope>NUCLEOTIDE SEQUENCE</scope>
    <source>
        <strain evidence="3">AVDCRST_MAG91</strain>
    </source>
</reference>
<dbReference type="Pfam" id="PF13975">
    <property type="entry name" value="gag-asp_proteas"/>
    <property type="match status" value="1"/>
</dbReference>